<dbReference type="Proteomes" id="UP001158986">
    <property type="component" value="Unassembled WGS sequence"/>
</dbReference>
<dbReference type="PANTHER" id="PTHR45751">
    <property type="entry name" value="COPINE FAMILY PROTEIN 1"/>
    <property type="match status" value="1"/>
</dbReference>
<accession>A0ABN8CQV1</accession>
<dbReference type="InterPro" id="IPR010734">
    <property type="entry name" value="Copine_C"/>
</dbReference>
<gene>
    <name evidence="3" type="ORF">PBS001_LOCUS1918</name>
</gene>
<dbReference type="EMBL" id="CAKLCB010000104">
    <property type="protein sequence ID" value="CAH0515200.1"/>
    <property type="molecule type" value="Genomic_DNA"/>
</dbReference>
<feature type="transmembrane region" description="Helical" evidence="1">
    <location>
        <begin position="17"/>
        <end position="35"/>
    </location>
</feature>
<evidence type="ECO:0000256" key="1">
    <source>
        <dbReference type="SAM" id="Phobius"/>
    </source>
</evidence>
<comment type="caution">
    <text evidence="3">The sequence shown here is derived from an EMBL/GenBank/DDBJ whole genome shotgun (WGS) entry which is preliminary data.</text>
</comment>
<proteinExistence type="predicted"/>
<dbReference type="PANTHER" id="PTHR45751:SF11">
    <property type="entry name" value="COPINE FAMILY PROTEIN 2"/>
    <property type="match status" value="1"/>
</dbReference>
<keyword evidence="1" id="KW-0472">Membrane</keyword>
<dbReference type="InterPro" id="IPR052079">
    <property type="entry name" value="E3_ligase/Copine_domain"/>
</dbReference>
<organism evidence="3 4">
    <name type="scientific">Peronospora belbahrii</name>
    <dbReference type="NCBI Taxonomy" id="622444"/>
    <lineage>
        <taxon>Eukaryota</taxon>
        <taxon>Sar</taxon>
        <taxon>Stramenopiles</taxon>
        <taxon>Oomycota</taxon>
        <taxon>Peronosporomycetes</taxon>
        <taxon>Peronosporales</taxon>
        <taxon>Peronosporaceae</taxon>
        <taxon>Peronospora</taxon>
    </lineage>
</organism>
<reference evidence="3 4" key="1">
    <citation type="submission" date="2021-11" db="EMBL/GenBank/DDBJ databases">
        <authorList>
            <person name="Islam A."/>
            <person name="Islam S."/>
            <person name="Flora M.S."/>
            <person name="Rahman M."/>
            <person name="Ziaur R.M."/>
            <person name="Epstein J.H."/>
            <person name="Hassan M."/>
            <person name="Klassen M."/>
            <person name="Woodard K."/>
            <person name="Webb A."/>
            <person name="Webby R.J."/>
            <person name="El Zowalaty M.E."/>
        </authorList>
    </citation>
    <scope>NUCLEOTIDE SEQUENCE [LARGE SCALE GENOMIC DNA]</scope>
    <source>
        <strain evidence="3">Pbs1</strain>
    </source>
</reference>
<feature type="domain" description="Copine C-terminal" evidence="2">
    <location>
        <begin position="94"/>
        <end position="150"/>
    </location>
</feature>
<keyword evidence="1" id="KW-0812">Transmembrane</keyword>
<dbReference type="Pfam" id="PF07002">
    <property type="entry name" value="Copine"/>
    <property type="match status" value="1"/>
</dbReference>
<sequence length="166" mass="19231">MRFFETLSKDFNRFFEMWFGIFLGYVILSHLLYVCSDFRHRTTYSTNFSNVNDTVFENSFSLNMNLESSNLMFAVDYTTANLTCGEKSFDGKGLHSLDPIGKIVNPYEEVLSRLGRVLAEFDDDRSIQIWGFGDAKTLDDAVFSFTPEHPMDGWMQEFQRDLAMLS</sequence>
<evidence type="ECO:0000313" key="4">
    <source>
        <dbReference type="Proteomes" id="UP001158986"/>
    </source>
</evidence>
<protein>
    <recommendedName>
        <fullName evidence="2">Copine C-terminal domain-containing protein</fullName>
    </recommendedName>
</protein>
<name>A0ABN8CQV1_9STRA</name>
<evidence type="ECO:0000313" key="3">
    <source>
        <dbReference type="EMBL" id="CAH0515200.1"/>
    </source>
</evidence>
<keyword evidence="4" id="KW-1185">Reference proteome</keyword>
<keyword evidence="1" id="KW-1133">Transmembrane helix</keyword>
<evidence type="ECO:0000259" key="2">
    <source>
        <dbReference type="Pfam" id="PF07002"/>
    </source>
</evidence>